<dbReference type="AlphaFoldDB" id="A0A1L7UI66"/>
<reference evidence="3" key="1">
    <citation type="journal article" date="2016" name="Genome Biol. Evol.">
        <title>Comparative 'omics' of the Fusarium fujikuroi species complex highlights differences in genetic potential and metabolite synthesis.</title>
        <authorList>
            <person name="Niehaus E.-M."/>
            <person name="Muensterkoetter M."/>
            <person name="Proctor R.H."/>
            <person name="Brown D.W."/>
            <person name="Sharon A."/>
            <person name="Idan Y."/>
            <person name="Oren-Young L."/>
            <person name="Sieber C.M."/>
            <person name="Novak O."/>
            <person name="Pencik A."/>
            <person name="Tarkowska D."/>
            <person name="Hromadova K."/>
            <person name="Freeman S."/>
            <person name="Maymon M."/>
            <person name="Elazar M."/>
            <person name="Youssef S.A."/>
            <person name="El-Shabrawy E.S.M."/>
            <person name="Shalaby A.B.A."/>
            <person name="Houterman P."/>
            <person name="Brock N.L."/>
            <person name="Burkhardt I."/>
            <person name="Tsavkelova E.A."/>
            <person name="Dickschat J.S."/>
            <person name="Galuszka P."/>
            <person name="Gueldener U."/>
            <person name="Tudzynski B."/>
        </authorList>
    </citation>
    <scope>NUCLEOTIDE SEQUENCE [LARGE SCALE GENOMIC DNA]</scope>
    <source>
        <strain evidence="3">MRC7560</strain>
    </source>
</reference>
<dbReference type="GeneID" id="65094563"/>
<dbReference type="VEuPathDB" id="FungiDB:FMAN_15322"/>
<accession>A0A1L7UI66</accession>
<evidence type="ECO:0000313" key="3">
    <source>
        <dbReference type="Proteomes" id="UP000184255"/>
    </source>
</evidence>
<name>A0A1L7UI66_FUSMA</name>
<organism evidence="2 3">
    <name type="scientific">Fusarium mangiferae</name>
    <name type="common">Mango malformation disease fungus</name>
    <dbReference type="NCBI Taxonomy" id="192010"/>
    <lineage>
        <taxon>Eukaryota</taxon>
        <taxon>Fungi</taxon>
        <taxon>Dikarya</taxon>
        <taxon>Ascomycota</taxon>
        <taxon>Pezizomycotina</taxon>
        <taxon>Sordariomycetes</taxon>
        <taxon>Hypocreomycetidae</taxon>
        <taxon>Hypocreales</taxon>
        <taxon>Nectriaceae</taxon>
        <taxon>Fusarium</taxon>
        <taxon>Fusarium fujikuroi species complex</taxon>
    </lineage>
</organism>
<dbReference type="RefSeq" id="XP_041690347.1">
    <property type="nucleotide sequence ID" value="XM_041824914.1"/>
</dbReference>
<evidence type="ECO:0000313" key="2">
    <source>
        <dbReference type="EMBL" id="CVL07201.1"/>
    </source>
</evidence>
<gene>
    <name evidence="2" type="ORF">FMAN_15322</name>
</gene>
<feature type="chain" id="PRO_5012318209" description="J domain-containing protein" evidence="1">
    <location>
        <begin position="16"/>
        <end position="139"/>
    </location>
</feature>
<dbReference type="EMBL" id="FCQH01000019">
    <property type="protein sequence ID" value="CVL07201.1"/>
    <property type="molecule type" value="Genomic_DNA"/>
</dbReference>
<sequence>MFLSGIGLLSGMGLGSWWYSDHGDGTPIGKTDTAIDDICAVYSLIRQESPGCTSPPSLYSILNMDVQEPKDKKVDVKAWKASIAAIGDYLGTETRQEKIFIRAAGILMDGPTRSVYDNQVWNKIRGRSEALKEICGWKS</sequence>
<comment type="caution">
    <text evidence="2">The sequence shown here is derived from an EMBL/GenBank/DDBJ whole genome shotgun (WGS) entry which is preliminary data.</text>
</comment>
<evidence type="ECO:0008006" key="4">
    <source>
        <dbReference type="Google" id="ProtNLM"/>
    </source>
</evidence>
<protein>
    <recommendedName>
        <fullName evidence="4">J domain-containing protein</fullName>
    </recommendedName>
</protein>
<evidence type="ECO:0000256" key="1">
    <source>
        <dbReference type="SAM" id="SignalP"/>
    </source>
</evidence>
<dbReference type="Proteomes" id="UP000184255">
    <property type="component" value="Unassembled WGS sequence"/>
</dbReference>
<feature type="signal peptide" evidence="1">
    <location>
        <begin position="1"/>
        <end position="15"/>
    </location>
</feature>
<proteinExistence type="predicted"/>
<keyword evidence="1" id="KW-0732">Signal</keyword>
<keyword evidence="3" id="KW-1185">Reference proteome</keyword>